<keyword evidence="3" id="KW-1185">Reference proteome</keyword>
<protein>
    <submittedName>
        <fullName evidence="2">Uncharacterized protein</fullName>
    </submittedName>
</protein>
<feature type="transmembrane region" description="Helical" evidence="1">
    <location>
        <begin position="146"/>
        <end position="169"/>
    </location>
</feature>
<gene>
    <name evidence="2" type="ORF">MNOR_LOCUS5818</name>
</gene>
<proteinExistence type="predicted"/>
<dbReference type="AlphaFoldDB" id="A0AAV2Q1F4"/>
<keyword evidence="1" id="KW-1133">Transmembrane helix</keyword>
<evidence type="ECO:0000313" key="3">
    <source>
        <dbReference type="Proteomes" id="UP001497623"/>
    </source>
</evidence>
<reference evidence="2 3" key="1">
    <citation type="submission" date="2024-05" db="EMBL/GenBank/DDBJ databases">
        <authorList>
            <person name="Wallberg A."/>
        </authorList>
    </citation>
    <scope>NUCLEOTIDE SEQUENCE [LARGE SCALE GENOMIC DNA]</scope>
</reference>
<dbReference type="EMBL" id="CAXKWB010002308">
    <property type="protein sequence ID" value="CAL4066571.1"/>
    <property type="molecule type" value="Genomic_DNA"/>
</dbReference>
<keyword evidence="1" id="KW-0472">Membrane</keyword>
<evidence type="ECO:0000313" key="2">
    <source>
        <dbReference type="EMBL" id="CAL4066571.1"/>
    </source>
</evidence>
<feature type="transmembrane region" description="Helical" evidence="1">
    <location>
        <begin position="110"/>
        <end position="134"/>
    </location>
</feature>
<comment type="caution">
    <text evidence="2">The sequence shown here is derived from an EMBL/GenBank/DDBJ whole genome shotgun (WGS) entry which is preliminary data.</text>
</comment>
<feature type="transmembrane region" description="Helical" evidence="1">
    <location>
        <begin position="74"/>
        <end position="98"/>
    </location>
</feature>
<dbReference type="Proteomes" id="UP001497623">
    <property type="component" value="Unassembled WGS sequence"/>
</dbReference>
<name>A0AAV2Q1F4_MEGNR</name>
<accession>A0AAV2Q1F4</accession>
<sequence>MVKAIPNISSLVGALTTTPRNACYLPSDGSQTQQPQNDSEAPAEVFPLVDTCQLPPPKKVENYKIKKCHISNNIFKIIGLMIALAYIIHLFMIIAGIIMVLNCENTRIPFYLLISGCISLLQTFITTIHLYFSLRKIWKVKIFRGIPFLVVLVAMLLIWVVLIATITLYPELEHPHNPKRDTKCSKVLNQVVYWVPASSVIALSLAVLTLYILVFHKNHWKIGDVCFPDLVIFK</sequence>
<keyword evidence="1" id="KW-0812">Transmembrane</keyword>
<feature type="transmembrane region" description="Helical" evidence="1">
    <location>
        <begin position="191"/>
        <end position="214"/>
    </location>
</feature>
<organism evidence="2 3">
    <name type="scientific">Meganyctiphanes norvegica</name>
    <name type="common">Northern krill</name>
    <name type="synonym">Thysanopoda norvegica</name>
    <dbReference type="NCBI Taxonomy" id="48144"/>
    <lineage>
        <taxon>Eukaryota</taxon>
        <taxon>Metazoa</taxon>
        <taxon>Ecdysozoa</taxon>
        <taxon>Arthropoda</taxon>
        <taxon>Crustacea</taxon>
        <taxon>Multicrustacea</taxon>
        <taxon>Malacostraca</taxon>
        <taxon>Eumalacostraca</taxon>
        <taxon>Eucarida</taxon>
        <taxon>Euphausiacea</taxon>
        <taxon>Euphausiidae</taxon>
        <taxon>Meganyctiphanes</taxon>
    </lineage>
</organism>
<evidence type="ECO:0000256" key="1">
    <source>
        <dbReference type="SAM" id="Phobius"/>
    </source>
</evidence>